<dbReference type="AlphaFoldDB" id="A4TZI7"/>
<dbReference type="EMBL" id="CU459003">
    <property type="protein sequence ID" value="CAM76044.1"/>
    <property type="molecule type" value="Genomic_DNA"/>
</dbReference>
<sequence length="155" mass="17422">MVRLIFIVIAFLLVMGGLVGGLYFWGIDPLEKFNVLIGNAPSVPGAEVKPIVSPPSYVEYGLLSVPVIEEHEVRKQVEMILRLEVPFEKREIVAQNIPRLQSAYLQDMMEYLPIHLRNGRRLDPPTVSQRLLKLTEKTIGAGFVKAVLIDQSSIK</sequence>
<protein>
    <recommendedName>
        <fullName evidence="2">Flagellar basal body-associated protein FliL</fullName>
    </recommendedName>
</protein>
<evidence type="ECO:0008006" key="2">
    <source>
        <dbReference type="Google" id="ProtNLM"/>
    </source>
</evidence>
<accession>A4TZI7</accession>
<name>A4TZI7_9PROT</name>
<dbReference type="RefSeq" id="WP_234016355.1">
    <property type="nucleotide sequence ID" value="NZ_CP027527.1"/>
</dbReference>
<organism evidence="1">
    <name type="scientific">Magnetospirillum gryphiswaldense</name>
    <dbReference type="NCBI Taxonomy" id="55518"/>
    <lineage>
        <taxon>Bacteria</taxon>
        <taxon>Pseudomonadati</taxon>
        <taxon>Pseudomonadota</taxon>
        <taxon>Alphaproteobacteria</taxon>
        <taxon>Rhodospirillales</taxon>
        <taxon>Rhodospirillaceae</taxon>
        <taxon>Magnetospirillum</taxon>
    </lineage>
</organism>
<proteinExistence type="predicted"/>
<reference evidence="1" key="1">
    <citation type="journal article" date="2007" name="J. Bacteriol.">
        <title>Comparative genome analysis of four magnetotactic bacteria reveals a complex set of group-specific genes implicated in magnetosome biomineralization and function.</title>
        <authorList>
            <person name="Richter M."/>
            <person name="Kube M."/>
            <person name="Bazylinski D.A."/>
            <person name="Lombardot T."/>
            <person name="Gloeckner F.O."/>
            <person name="Reinhardt R."/>
            <person name="Schueler D."/>
        </authorList>
    </citation>
    <scope>NUCLEOTIDE SEQUENCE</scope>
    <source>
        <strain evidence="1">MSR-1</strain>
    </source>
</reference>
<gene>
    <name evidence="1" type="ORF">MGR_2199</name>
</gene>
<evidence type="ECO:0000313" key="1">
    <source>
        <dbReference type="EMBL" id="CAM76044.1"/>
    </source>
</evidence>